<organism evidence="2 3">
    <name type="scientific">Rhodocytophaga aerolata</name>
    <dbReference type="NCBI Taxonomy" id="455078"/>
    <lineage>
        <taxon>Bacteria</taxon>
        <taxon>Pseudomonadati</taxon>
        <taxon>Bacteroidota</taxon>
        <taxon>Cytophagia</taxon>
        <taxon>Cytophagales</taxon>
        <taxon>Rhodocytophagaceae</taxon>
        <taxon>Rhodocytophaga</taxon>
    </lineage>
</organism>
<dbReference type="RefSeq" id="WP_302038116.1">
    <property type="nucleotide sequence ID" value="NZ_JAUKPO010000006.1"/>
</dbReference>
<proteinExistence type="predicted"/>
<dbReference type="SUPFAM" id="SSF50249">
    <property type="entry name" value="Nucleic acid-binding proteins"/>
    <property type="match status" value="1"/>
</dbReference>
<dbReference type="Proteomes" id="UP001168528">
    <property type="component" value="Unassembled WGS sequence"/>
</dbReference>
<evidence type="ECO:0000256" key="1">
    <source>
        <dbReference type="SAM" id="MobiDB-lite"/>
    </source>
</evidence>
<sequence length="135" mass="15188">MSFELTGRVVEITPTQQVSDKFRKREFVVEFAENTQYPEFVKLELVQDKCDLLDKFAVGQEVEVMFNLKGRRWTDAKGEVKYFNSLQAWKINAAGSKATAPNSPAPAKAEAGQPARPYTDWAPNGEGNLDDDLPF</sequence>
<keyword evidence="3" id="KW-1185">Reference proteome</keyword>
<evidence type="ECO:0000313" key="2">
    <source>
        <dbReference type="EMBL" id="MDO1447316.1"/>
    </source>
</evidence>
<dbReference type="EMBL" id="JAUKPO010000006">
    <property type="protein sequence ID" value="MDO1447316.1"/>
    <property type="molecule type" value="Genomic_DNA"/>
</dbReference>
<feature type="region of interest" description="Disordered" evidence="1">
    <location>
        <begin position="95"/>
        <end position="135"/>
    </location>
</feature>
<protein>
    <submittedName>
        <fullName evidence="2">DUF3127 domain-containing protein</fullName>
    </submittedName>
</protein>
<gene>
    <name evidence="2" type="ORF">Q0590_13695</name>
</gene>
<dbReference type="InterPro" id="IPR021474">
    <property type="entry name" value="DUF3127"/>
</dbReference>
<name>A0ABT8R5D7_9BACT</name>
<accession>A0ABT8R5D7</accession>
<dbReference type="Pfam" id="PF11325">
    <property type="entry name" value="DUF3127"/>
    <property type="match status" value="1"/>
</dbReference>
<reference evidence="2" key="1">
    <citation type="submission" date="2023-07" db="EMBL/GenBank/DDBJ databases">
        <title>The genome sequence of Rhodocytophaga aerolata KACC 12507.</title>
        <authorList>
            <person name="Zhang X."/>
        </authorList>
    </citation>
    <scope>NUCLEOTIDE SEQUENCE</scope>
    <source>
        <strain evidence="2">KACC 12507</strain>
    </source>
</reference>
<comment type="caution">
    <text evidence="2">The sequence shown here is derived from an EMBL/GenBank/DDBJ whole genome shotgun (WGS) entry which is preliminary data.</text>
</comment>
<evidence type="ECO:0000313" key="3">
    <source>
        <dbReference type="Proteomes" id="UP001168528"/>
    </source>
</evidence>
<dbReference type="InterPro" id="IPR012340">
    <property type="entry name" value="NA-bd_OB-fold"/>
</dbReference>